<protein>
    <submittedName>
        <fullName evidence="4">Putative phosphoribosyl transferase</fullName>
        <ecNumber evidence="4">2.4.2.18</ecNumber>
    </submittedName>
</protein>
<dbReference type="Proteomes" id="UP000257139">
    <property type="component" value="Chromosome CBM2594_a"/>
</dbReference>
<dbReference type="EMBL" id="OGUU01000008">
    <property type="protein sequence ID" value="SPC08765.1"/>
    <property type="molecule type" value="Genomic_DNA"/>
</dbReference>
<dbReference type="InterPro" id="IPR036320">
    <property type="entry name" value="Glycosyl_Trfase_fam3_N_dom_sf"/>
</dbReference>
<evidence type="ECO:0000256" key="1">
    <source>
        <dbReference type="ARBA" id="ARBA00022676"/>
    </source>
</evidence>
<comment type="caution">
    <text evidence="4">The sequence shown here is derived from an EMBL/GenBank/DDBJ whole genome shotgun (WGS) entry which is preliminary data.</text>
</comment>
<evidence type="ECO:0000313" key="4">
    <source>
        <dbReference type="EMBL" id="SPC08765.1"/>
    </source>
</evidence>
<dbReference type="Gene3D" id="3.40.1030.10">
    <property type="entry name" value="Nucleoside phosphorylase/phosphoribosyltransferase catalytic domain"/>
    <property type="match status" value="1"/>
</dbReference>
<dbReference type="SUPFAM" id="SSF47648">
    <property type="entry name" value="Nucleoside phosphorylase/phosphoribosyltransferase N-terminal domain"/>
    <property type="match status" value="1"/>
</dbReference>
<name>A0A7Z7J7T6_9BURK</name>
<dbReference type="OMA" id="AMRIKGE"/>
<dbReference type="SUPFAM" id="SSF52418">
    <property type="entry name" value="Nucleoside phosphorylase/phosphoribosyltransferase catalytic domain"/>
    <property type="match status" value="1"/>
</dbReference>
<evidence type="ECO:0000256" key="2">
    <source>
        <dbReference type="ARBA" id="ARBA00022679"/>
    </source>
</evidence>
<dbReference type="InterPro" id="IPR035902">
    <property type="entry name" value="Nuc_phospho_transferase"/>
</dbReference>
<feature type="domain" description="Glycosyl transferase family 3 N-terminal" evidence="3">
    <location>
        <begin position="33"/>
        <end position="97"/>
    </location>
</feature>
<accession>A0A7Z7J7T6</accession>
<dbReference type="InterPro" id="IPR017459">
    <property type="entry name" value="Glycosyl_Trfase_fam3_N_dom"/>
</dbReference>
<gene>
    <name evidence="4" type="ORF">CBM2594_A40088</name>
</gene>
<sequence length="350" mass="37660">MGEAAALRYHEPRTHYPHAAMTTTAAPFPAARYIKEIGRGVNGARALPREDAQALFDAMLAGRVSDLELGAILMAYRIKGEAPHELAGMLEAAHAHCQPLPAPPDRQVVVIPSYNGARKQPNLVPLLALLLAREGIPVVVHGTRVFEGRVTSMALFEALGVPLCASTDEAAARLRDGDRDGPLAVLPVDVLSPGLSRLLERRTVIGLRNSSHTVAKMLQPVGEHTPAEGLRLYSYTHPEYRETLTDYFSHEPANVLLARGTEGEVVADARRSGRIDWLHEGHQQTLVGQAGGSIGDVPELPPGSDAGLTVAWIRRVLDGAVPVPAPIAIQIEAIRECLRQGTRVTWASPV</sequence>
<dbReference type="NCBIfam" id="NF006005">
    <property type="entry name" value="PRK08136.1"/>
    <property type="match status" value="1"/>
</dbReference>
<keyword evidence="1 4" id="KW-0328">Glycosyltransferase</keyword>
<evidence type="ECO:0000313" key="5">
    <source>
        <dbReference type="Proteomes" id="UP000257139"/>
    </source>
</evidence>
<dbReference type="AlphaFoldDB" id="A0A7Z7J7T6"/>
<dbReference type="Pfam" id="PF02885">
    <property type="entry name" value="Glycos_trans_3N"/>
    <property type="match status" value="1"/>
</dbReference>
<dbReference type="Gene3D" id="1.20.970.10">
    <property type="entry name" value="Transferase, Pyrimidine Nucleoside Phosphorylase, Chain C"/>
    <property type="match status" value="1"/>
</dbReference>
<keyword evidence="2 4" id="KW-0808">Transferase</keyword>
<dbReference type="InterPro" id="IPR005940">
    <property type="entry name" value="Anthranilate_Pribosyl_Tfrase"/>
</dbReference>
<proteinExistence type="predicted"/>
<dbReference type="EC" id="2.4.2.18" evidence="4"/>
<dbReference type="GO" id="GO:0000162">
    <property type="term" value="P:L-tryptophan biosynthetic process"/>
    <property type="evidence" value="ECO:0007669"/>
    <property type="project" value="InterPro"/>
</dbReference>
<dbReference type="PANTHER" id="PTHR43285">
    <property type="entry name" value="ANTHRANILATE PHOSPHORIBOSYLTRANSFERASE"/>
    <property type="match status" value="1"/>
</dbReference>
<organism evidence="4 5">
    <name type="scientific">Cupriavidus taiwanensis</name>
    <dbReference type="NCBI Taxonomy" id="164546"/>
    <lineage>
        <taxon>Bacteria</taxon>
        <taxon>Pseudomonadati</taxon>
        <taxon>Pseudomonadota</taxon>
        <taxon>Betaproteobacteria</taxon>
        <taxon>Burkholderiales</taxon>
        <taxon>Burkholderiaceae</taxon>
        <taxon>Cupriavidus</taxon>
    </lineage>
</organism>
<evidence type="ECO:0000259" key="3">
    <source>
        <dbReference type="Pfam" id="PF02885"/>
    </source>
</evidence>
<dbReference type="PANTHER" id="PTHR43285:SF4">
    <property type="entry name" value="TRANSFERASE"/>
    <property type="match status" value="1"/>
</dbReference>
<dbReference type="GO" id="GO:0004048">
    <property type="term" value="F:anthranilate phosphoribosyltransferase activity"/>
    <property type="evidence" value="ECO:0007669"/>
    <property type="project" value="UniProtKB-EC"/>
</dbReference>
<dbReference type="GO" id="GO:0005829">
    <property type="term" value="C:cytosol"/>
    <property type="evidence" value="ECO:0007669"/>
    <property type="project" value="TreeGrafter"/>
</dbReference>
<reference evidence="4 5" key="1">
    <citation type="submission" date="2018-01" db="EMBL/GenBank/DDBJ databases">
        <authorList>
            <person name="Clerissi C."/>
        </authorList>
    </citation>
    <scope>NUCLEOTIDE SEQUENCE [LARGE SCALE GENOMIC DNA]</scope>
    <source>
        <strain evidence="4">Cupriavidus taiwanensis STM 6021</strain>
    </source>
</reference>